<dbReference type="Proteomes" id="UP000278983">
    <property type="component" value="Unassembled WGS sequence"/>
</dbReference>
<dbReference type="Gene3D" id="2.60.120.1350">
    <property type="entry name" value="Protein of unknown function DUF4465"/>
    <property type="match status" value="1"/>
</dbReference>
<dbReference type="EMBL" id="RYYU01000001">
    <property type="protein sequence ID" value="RUL60056.1"/>
    <property type="molecule type" value="Genomic_DNA"/>
</dbReference>
<keyword evidence="1" id="KW-0732">Signal</keyword>
<organism evidence="2 3">
    <name type="scientific">Prevotella koreensis</name>
    <dbReference type="NCBI Taxonomy" id="2490854"/>
    <lineage>
        <taxon>Bacteria</taxon>
        <taxon>Pseudomonadati</taxon>
        <taxon>Bacteroidota</taxon>
        <taxon>Bacteroidia</taxon>
        <taxon>Bacteroidales</taxon>
        <taxon>Prevotellaceae</taxon>
        <taxon>Prevotella</taxon>
    </lineage>
</organism>
<dbReference type="Pfam" id="PF14717">
    <property type="entry name" value="DUF4465"/>
    <property type="match status" value="1"/>
</dbReference>
<evidence type="ECO:0000256" key="1">
    <source>
        <dbReference type="SAM" id="SignalP"/>
    </source>
</evidence>
<feature type="chain" id="PRO_5019570274" evidence="1">
    <location>
        <begin position="20"/>
        <end position="517"/>
    </location>
</feature>
<feature type="signal peptide" evidence="1">
    <location>
        <begin position="1"/>
        <end position="19"/>
    </location>
</feature>
<proteinExistence type="predicted"/>
<dbReference type="OrthoDB" id="975232at2"/>
<evidence type="ECO:0000313" key="3">
    <source>
        <dbReference type="Proteomes" id="UP000278983"/>
    </source>
</evidence>
<dbReference type="InterPro" id="IPR027828">
    <property type="entry name" value="DUF4465"/>
</dbReference>
<accession>A0A432LMQ9</accession>
<dbReference type="AlphaFoldDB" id="A0A432LMQ9"/>
<evidence type="ECO:0000313" key="2">
    <source>
        <dbReference type="EMBL" id="RUL60056.1"/>
    </source>
</evidence>
<comment type="caution">
    <text evidence="2">The sequence shown here is derived from an EMBL/GenBank/DDBJ whole genome shotgun (WGS) entry which is preliminary data.</text>
</comment>
<name>A0A432LMQ9_9BACT</name>
<sequence>MKKLFTLLALCFGLLSAYAQEGVTYTLKTLTFEDADYVSDSTNYLGHRNWSSLIDNPQYGGTLLYGANHGNPSQPYTSVNYKWYDRDNTFLYSELPLNWNTTMYWGGGHAISNYWNGKLSEGDYLHQLSVYVPNNASSGRNGHGHNGSNNFCVHYGYHDNSGYSAENLPSFKFGDGVARTVDHMYVNLTTYLVNCLKNGNSLTAALGPNDYLKIVASGYLDGDSIGSNELFMARYGNILITDWSEWNLSNLEEVNEVYFNIVGSNDNGYGLSQPAYFAYDDVAVRFPIEGRNDINNVVNTKKEDSGEVKSFKIIPNYNRKTKVYSATATGDVPEGMTVSFESLCKSSFILSPGNSSFITISGMPSTCTITGISSVVSASLMGGAGLITAKEGDTQFAFLAFHGESMTEEHGIVNDYGIEVSDKKTSVNFTFPNGNYQVGGNDITLFAQNVNIVEKPDFNTNIYINEYTVYYTDSTTSGITEMKSETENTAIYNLQGIRIDNPVKGGIYIINGKKVIY</sequence>
<keyword evidence="3" id="KW-1185">Reference proteome</keyword>
<reference evidence="2 3" key="1">
    <citation type="submission" date="2018-12" db="EMBL/GenBank/DDBJ databases">
        <title>Genome sequencing of Prevotella sp. KCOM 3155 (= JS262).</title>
        <authorList>
            <person name="Kook J.-K."/>
            <person name="Park S.-N."/>
            <person name="Lim Y.K."/>
        </authorList>
    </citation>
    <scope>NUCLEOTIDE SEQUENCE [LARGE SCALE GENOMIC DNA]</scope>
    <source>
        <strain evidence="2 3">KCOM 3155</strain>
    </source>
</reference>
<gene>
    <name evidence="2" type="ORF">EHV08_10075</name>
</gene>
<dbReference type="RefSeq" id="WP_126679150.1">
    <property type="nucleotide sequence ID" value="NZ_RYYU01000001.1"/>
</dbReference>
<protein>
    <submittedName>
        <fullName evidence="2">DUF4465 domain-containing protein</fullName>
    </submittedName>
</protein>